<dbReference type="CDD" id="cd01127">
    <property type="entry name" value="TrwB_TraG_TraD_VirD4"/>
    <property type="match status" value="1"/>
</dbReference>
<evidence type="ECO:0000313" key="9">
    <source>
        <dbReference type="Proteomes" id="UP000596938"/>
    </source>
</evidence>
<dbReference type="InterPro" id="IPR027417">
    <property type="entry name" value="P-loop_NTPase"/>
</dbReference>
<dbReference type="SUPFAM" id="SSF52540">
    <property type="entry name" value="P-loop containing nucleoside triphosphate hydrolases"/>
    <property type="match status" value="1"/>
</dbReference>
<dbReference type="PANTHER" id="PTHR37937:SF1">
    <property type="entry name" value="CONJUGATIVE TRANSFER: DNA TRANSPORT"/>
    <property type="match status" value="1"/>
</dbReference>
<reference evidence="9" key="1">
    <citation type="journal article" date="2019" name="Int. J. Syst. Evol. Microbiol.">
        <title>The Global Catalogue of Microorganisms (GCM) 10K type strain sequencing project: providing services to taxonomists for standard genome sequencing and annotation.</title>
        <authorList>
            <consortium name="The Broad Institute Genomics Platform"/>
            <consortium name="The Broad Institute Genome Sequencing Center for Infectious Disease"/>
            <person name="Wu L."/>
            <person name="Ma J."/>
        </authorList>
    </citation>
    <scope>NUCLEOTIDE SEQUENCE [LARGE SCALE GENOMIC DNA]</scope>
    <source>
        <strain evidence="9">CGMCC 1.1927</strain>
    </source>
</reference>
<organism evidence="8 9">
    <name type="scientific">Pseudarthrobacter polychromogenes</name>
    <dbReference type="NCBI Taxonomy" id="1676"/>
    <lineage>
        <taxon>Bacteria</taxon>
        <taxon>Bacillati</taxon>
        <taxon>Actinomycetota</taxon>
        <taxon>Actinomycetes</taxon>
        <taxon>Micrococcales</taxon>
        <taxon>Micrococcaceae</taxon>
        <taxon>Pseudarthrobacter</taxon>
    </lineage>
</organism>
<feature type="region of interest" description="Disordered" evidence="6">
    <location>
        <begin position="311"/>
        <end position="381"/>
    </location>
</feature>
<feature type="domain" description="TraD/TraG TraM recognition site" evidence="7">
    <location>
        <begin position="220"/>
        <end position="326"/>
    </location>
</feature>
<feature type="compositionally biased region" description="Polar residues" evidence="6">
    <location>
        <begin position="325"/>
        <end position="335"/>
    </location>
</feature>
<accession>A0ABQ1XKF8</accession>
<sequence length="558" mass="62499">MDGTRGVRENVAPVWVFDPQKIAQEEPDWWWNPLSYVTDEEKAYKLTQHFSVGSRVPGSKPDAYFDPKAEDILSSYFLAAALGDLPITQVYLWVTEQVSQEPIEILREHDYELQYKGLESTLKLADKQRDGIFGTAEKMIQCLKSRNTLRWVAPTGGANVASDTRRQFNPHAFATSQETIYILSKEGAGSAAPLTTALTVAIAEAMEERTERSGGRLPKPALFALDELANVVRWAGLPDQFSHYGSKGLIVMGILQSWSQGVELWGEANMRKIWSAANVKVYGGGVAEEGFLRALSDLIGDYSYINISVSSGKSGPAAPGRKPRNASSTSPTWPNWTAAARSSWLRERRPPWSGPCPGTQDHTRMLWKLPSRHTAPGPRERRCRWRPHLSLIPGSRSKEAAAMTDDFGLFDTDTPPASAGGSEDERAEKAPELVYGSAEEFLHEQLLPTYVRSVTGKSAKWCIEWYFHPEAVSRVAALGRSWEHLRLDPATGMSVWWRDHADHHMKVLLDPHGPFHNCDMKEHRDPEHLEPKGTRRLVPRRAGYSCIMVCCGTMYFHE</sequence>
<dbReference type="Gene3D" id="3.40.50.300">
    <property type="entry name" value="P-loop containing nucleotide triphosphate hydrolases"/>
    <property type="match status" value="1"/>
</dbReference>
<evidence type="ECO:0000313" key="8">
    <source>
        <dbReference type="EMBL" id="GGG96065.1"/>
    </source>
</evidence>
<dbReference type="InterPro" id="IPR051539">
    <property type="entry name" value="T4SS-coupling_protein"/>
</dbReference>
<evidence type="ECO:0000256" key="4">
    <source>
        <dbReference type="ARBA" id="ARBA00022989"/>
    </source>
</evidence>
<dbReference type="InterPro" id="IPR032584">
    <property type="entry name" value="DUF4913"/>
</dbReference>
<evidence type="ECO:0000256" key="6">
    <source>
        <dbReference type="SAM" id="MobiDB-lite"/>
    </source>
</evidence>
<dbReference type="PANTHER" id="PTHR37937">
    <property type="entry name" value="CONJUGATIVE TRANSFER: DNA TRANSPORT"/>
    <property type="match status" value="1"/>
</dbReference>
<evidence type="ECO:0000256" key="3">
    <source>
        <dbReference type="ARBA" id="ARBA00022692"/>
    </source>
</evidence>
<proteinExistence type="predicted"/>
<evidence type="ECO:0000256" key="2">
    <source>
        <dbReference type="ARBA" id="ARBA00022475"/>
    </source>
</evidence>
<evidence type="ECO:0000259" key="7">
    <source>
        <dbReference type="Pfam" id="PF12696"/>
    </source>
</evidence>
<keyword evidence="2" id="KW-1003">Cell membrane</keyword>
<protein>
    <recommendedName>
        <fullName evidence="7">TraD/TraG TraM recognition site domain-containing protein</fullName>
    </recommendedName>
</protein>
<dbReference type="EMBL" id="BMKU01000005">
    <property type="protein sequence ID" value="GGG96065.1"/>
    <property type="molecule type" value="Genomic_DNA"/>
</dbReference>
<gene>
    <name evidence="8" type="ORF">GCM10011577_19010</name>
</gene>
<comment type="caution">
    <text evidence="8">The sequence shown here is derived from an EMBL/GenBank/DDBJ whole genome shotgun (WGS) entry which is preliminary data.</text>
</comment>
<dbReference type="Pfam" id="PF12696">
    <property type="entry name" value="TraG-D_C"/>
    <property type="match status" value="1"/>
</dbReference>
<keyword evidence="9" id="KW-1185">Reference proteome</keyword>
<keyword evidence="5" id="KW-0472">Membrane</keyword>
<dbReference type="Pfam" id="PF16259">
    <property type="entry name" value="DUF4913"/>
    <property type="match status" value="1"/>
</dbReference>
<keyword evidence="4" id="KW-1133">Transmembrane helix</keyword>
<comment type="subcellular location">
    <subcellularLocation>
        <location evidence="1">Cell membrane</location>
        <topology evidence="1">Multi-pass membrane protein</topology>
    </subcellularLocation>
</comment>
<evidence type="ECO:0000256" key="1">
    <source>
        <dbReference type="ARBA" id="ARBA00004651"/>
    </source>
</evidence>
<name>A0ABQ1XKF8_9MICC</name>
<evidence type="ECO:0000256" key="5">
    <source>
        <dbReference type="ARBA" id="ARBA00023136"/>
    </source>
</evidence>
<dbReference type="Proteomes" id="UP000596938">
    <property type="component" value="Unassembled WGS sequence"/>
</dbReference>
<keyword evidence="3" id="KW-0812">Transmembrane</keyword>
<dbReference type="InterPro" id="IPR032689">
    <property type="entry name" value="TraG-D_C"/>
</dbReference>